<evidence type="ECO:0000313" key="2">
    <source>
        <dbReference type="Proteomes" id="UP000223913"/>
    </source>
</evidence>
<dbReference type="InterPro" id="IPR043741">
    <property type="entry name" value="DUF5686"/>
</dbReference>
<evidence type="ECO:0000313" key="1">
    <source>
        <dbReference type="EMBL" id="PHN02054.1"/>
    </source>
</evidence>
<dbReference type="EMBL" id="PDUD01000045">
    <property type="protein sequence ID" value="PHN02054.1"/>
    <property type="molecule type" value="Genomic_DNA"/>
</dbReference>
<dbReference type="SUPFAM" id="SSF49464">
    <property type="entry name" value="Carboxypeptidase regulatory domain-like"/>
    <property type="match status" value="1"/>
</dbReference>
<name>A0A2D0N0L4_FLAN2</name>
<dbReference type="Pfam" id="PF18939">
    <property type="entry name" value="DUF5686"/>
    <property type="match status" value="2"/>
</dbReference>
<comment type="caution">
    <text evidence="1">The sequence shown here is derived from an EMBL/GenBank/DDBJ whole genome shotgun (WGS) entry which is preliminary data.</text>
</comment>
<reference evidence="1 2" key="1">
    <citation type="submission" date="2017-10" db="EMBL/GenBank/DDBJ databases">
        <title>The draft genome sequence of Lewinella nigricans NBRC 102662.</title>
        <authorList>
            <person name="Wang K."/>
        </authorList>
    </citation>
    <scope>NUCLEOTIDE SEQUENCE [LARGE SCALE GENOMIC DNA]</scope>
    <source>
        <strain evidence="1 2">NBRC 102662</strain>
    </source>
</reference>
<accession>A0A2D0N0L4</accession>
<dbReference type="Proteomes" id="UP000223913">
    <property type="component" value="Unassembled WGS sequence"/>
</dbReference>
<dbReference type="Pfam" id="PF13715">
    <property type="entry name" value="CarbopepD_reg_2"/>
    <property type="match status" value="1"/>
</dbReference>
<keyword evidence="2" id="KW-1185">Reference proteome</keyword>
<dbReference type="Gene3D" id="2.60.40.1120">
    <property type="entry name" value="Carboxypeptidase-like, regulatory domain"/>
    <property type="match status" value="1"/>
</dbReference>
<gene>
    <name evidence="1" type="ORF">CRP01_34025</name>
</gene>
<evidence type="ECO:0008006" key="3">
    <source>
        <dbReference type="Google" id="ProtNLM"/>
    </source>
</evidence>
<dbReference type="AlphaFoldDB" id="A0A2D0N0L4"/>
<dbReference type="OrthoDB" id="983143at2"/>
<dbReference type="InterPro" id="IPR008969">
    <property type="entry name" value="CarboxyPept-like_regulatory"/>
</dbReference>
<protein>
    <recommendedName>
        <fullName evidence="3">Carboxypeptidase-like regulatory domain-containing protein</fullName>
    </recommendedName>
</protein>
<proteinExistence type="predicted"/>
<sequence length="858" mass="99643">MRFPTNAPSLSFRKKTISPSEVNRSVNSISDLKLFFHPYRVLAVVWLLLGICLPTVAQIPLSGTVLDAAGHPLPFVNIVVNQDTRLGTTTDIDGRFQLPAAPPVRQLHFSFVGYEDLYLSLDTIDTKPPWRIRMQETAYEFAAVEVVAGVNPADLIMQKVIRNRHRNNPEKLDSYRCRTYNKVVMSWLPRTDNFREKISEENEEADSVTLNRQQANLLKLMESADEHHLFLMESLTERRYRSPAAYAETILANRVSGLQEAPFTALANDVQPFSFYDEQVMLLDKAFLNPISPGSPQRYFFHLEDTLYRQTDTIYLITFHPRQHKNFNGLKGVLYVNTHRYGLQNIIAEPADTGLIHFRIEQLYDRPDTLHWFPAQLNYEIRMPKYPSPDLGLQIRGKSYIREAEMNPDLDRQAFKQNDRYVFTDSAFQVADETWIQHRPQPLDTLETRTYELVDSLGAEHNFDGWMQRLEALGRGRWPLGWLDLSLPKLVQFNQYENIRLGLGLYTGENLASWFTLGGYAGYGLRDRAWKYGGEIRFFPDWDRRWEWQWYYQQDIREAGAMDFPLLSDFISRRLYAGRMDREERYGTFLRIQSLRYLQVGLEVSRSVLEPLYDYAFRPTPESEPDREYDLPEAAIHLHYAYGQQYRRLFGNRVPDGSEHAYPALSLSVKRGFGSLWKGEYPYWQVRLAIDQRFRLLYLGKTIYRLEGGVTDGAVPVSRLYNSAGSGREFQWLTVGNTFQTMDPYEFLSDRYVSFFFRQEFGTLLFKTKWLQPSISLEHHFTVGTLSDPDRHEGITFNTLEKGYAEAGLVLDNIIRLNYVNFAYLGFGGGVYYRYGAYHLPGGVGENLAFRLSVAFDF</sequence>
<organism evidence="1 2">
    <name type="scientific">Flavilitoribacter nigricans (strain ATCC 23147 / DSM 23189 / NBRC 102662 / NCIMB 1420 / SS-2)</name>
    <name type="common">Lewinella nigricans</name>
    <dbReference type="NCBI Taxonomy" id="1122177"/>
    <lineage>
        <taxon>Bacteria</taxon>
        <taxon>Pseudomonadati</taxon>
        <taxon>Bacteroidota</taxon>
        <taxon>Saprospiria</taxon>
        <taxon>Saprospirales</taxon>
        <taxon>Lewinellaceae</taxon>
        <taxon>Flavilitoribacter</taxon>
    </lineage>
</organism>